<organism evidence="1 2">
    <name type="scientific">Paenibacillus gallinarum</name>
    <dbReference type="NCBI Taxonomy" id="2762232"/>
    <lineage>
        <taxon>Bacteria</taxon>
        <taxon>Bacillati</taxon>
        <taxon>Bacillota</taxon>
        <taxon>Bacilli</taxon>
        <taxon>Bacillales</taxon>
        <taxon>Paenibacillaceae</taxon>
        <taxon>Paenibacillus</taxon>
    </lineage>
</organism>
<accession>A0ABR8T669</accession>
<dbReference type="Gene3D" id="1.10.340.20">
    <property type="entry name" value="Apc36109-like domain"/>
    <property type="match status" value="1"/>
</dbReference>
<dbReference type="InterPro" id="IPR023162">
    <property type="entry name" value="Apc36109-like_dom_sf"/>
</dbReference>
<dbReference type="RefSeq" id="WP_160037123.1">
    <property type="nucleotide sequence ID" value="NZ_JACSQL010000026.1"/>
</dbReference>
<sequence>MWVHPSNTQIKMLKKKFNKLYTQLLPIINTWDPIGLVGGGAPDDEYDCITVQLITLLEQGKSQNDIYEFVIHELDDHFSMGIDSIPNDYREQFIKKHKEFSSDLIDWYISYKGNTGEID</sequence>
<evidence type="ECO:0008006" key="3">
    <source>
        <dbReference type="Google" id="ProtNLM"/>
    </source>
</evidence>
<evidence type="ECO:0000313" key="2">
    <source>
        <dbReference type="Proteomes" id="UP000608071"/>
    </source>
</evidence>
<reference evidence="1 2" key="1">
    <citation type="submission" date="2020-08" db="EMBL/GenBank/DDBJ databases">
        <title>A Genomic Blueprint of the Chicken Gut Microbiome.</title>
        <authorList>
            <person name="Gilroy R."/>
            <person name="Ravi A."/>
            <person name="Getino M."/>
            <person name="Pursley I."/>
            <person name="Horton D.L."/>
            <person name="Alikhan N.-F."/>
            <person name="Baker D."/>
            <person name="Gharbi K."/>
            <person name="Hall N."/>
            <person name="Watson M."/>
            <person name="Adriaenssens E.M."/>
            <person name="Foster-Nyarko E."/>
            <person name="Jarju S."/>
            <person name="Secka A."/>
            <person name="Antonio M."/>
            <person name="Oren A."/>
            <person name="Chaudhuri R."/>
            <person name="La Ragione R.M."/>
            <person name="Hildebrand F."/>
            <person name="Pallen M.J."/>
        </authorList>
    </citation>
    <scope>NUCLEOTIDE SEQUENCE [LARGE SCALE GENOMIC DNA]</scope>
    <source>
        <strain evidence="1 2">Sa2BVA9</strain>
    </source>
</reference>
<dbReference type="EMBL" id="JACSQL010000026">
    <property type="protein sequence ID" value="MBD7971274.1"/>
    <property type="molecule type" value="Genomic_DNA"/>
</dbReference>
<keyword evidence="2" id="KW-1185">Reference proteome</keyword>
<dbReference type="Proteomes" id="UP000608071">
    <property type="component" value="Unassembled WGS sequence"/>
</dbReference>
<proteinExistence type="predicted"/>
<comment type="caution">
    <text evidence="1">The sequence shown here is derived from an EMBL/GenBank/DDBJ whole genome shotgun (WGS) entry which is preliminary data.</text>
</comment>
<evidence type="ECO:0000313" key="1">
    <source>
        <dbReference type="EMBL" id="MBD7971274.1"/>
    </source>
</evidence>
<protein>
    <recommendedName>
        <fullName evidence="3">DUF1871 family protein</fullName>
    </recommendedName>
</protein>
<name>A0ABR8T669_9BACL</name>
<gene>
    <name evidence="1" type="ORF">H9647_24730</name>
</gene>